<sequence>MKNPSPNIFIRRVLKCDNANLYFDKGQVFFILKEEELDAEYMTVLQRKARINGLNCRPIIKCVTRRGFKAGTGLLEKEKMYSFKHF</sequence>
<dbReference type="EMBL" id="GBXM01013790">
    <property type="protein sequence ID" value="JAH94787.1"/>
    <property type="molecule type" value="Transcribed_RNA"/>
</dbReference>
<reference evidence="1" key="2">
    <citation type="journal article" date="2015" name="Fish Shellfish Immunol.">
        <title>Early steps in the European eel (Anguilla anguilla)-Vibrio vulnificus interaction in the gills: Role of the RtxA13 toxin.</title>
        <authorList>
            <person name="Callol A."/>
            <person name="Pajuelo D."/>
            <person name="Ebbesson L."/>
            <person name="Teles M."/>
            <person name="MacKenzie S."/>
            <person name="Amaro C."/>
        </authorList>
    </citation>
    <scope>NUCLEOTIDE SEQUENCE</scope>
</reference>
<proteinExistence type="predicted"/>
<reference evidence="1" key="1">
    <citation type="submission" date="2014-11" db="EMBL/GenBank/DDBJ databases">
        <authorList>
            <person name="Amaro Gonzalez C."/>
        </authorList>
    </citation>
    <scope>NUCLEOTIDE SEQUENCE</scope>
</reference>
<protein>
    <submittedName>
        <fullName evidence="1">Uncharacterized protein</fullName>
    </submittedName>
</protein>
<dbReference type="AlphaFoldDB" id="A0A0E9WWI8"/>
<evidence type="ECO:0000313" key="1">
    <source>
        <dbReference type="EMBL" id="JAH94787.1"/>
    </source>
</evidence>
<name>A0A0E9WWI8_ANGAN</name>
<accession>A0A0E9WWI8</accession>
<organism evidence="1">
    <name type="scientific">Anguilla anguilla</name>
    <name type="common">European freshwater eel</name>
    <name type="synonym">Muraena anguilla</name>
    <dbReference type="NCBI Taxonomy" id="7936"/>
    <lineage>
        <taxon>Eukaryota</taxon>
        <taxon>Metazoa</taxon>
        <taxon>Chordata</taxon>
        <taxon>Craniata</taxon>
        <taxon>Vertebrata</taxon>
        <taxon>Euteleostomi</taxon>
        <taxon>Actinopterygii</taxon>
        <taxon>Neopterygii</taxon>
        <taxon>Teleostei</taxon>
        <taxon>Anguilliformes</taxon>
        <taxon>Anguillidae</taxon>
        <taxon>Anguilla</taxon>
    </lineage>
</organism>